<feature type="active site" description="Proton acceptor" evidence="3">
    <location>
        <position position="173"/>
    </location>
</feature>
<dbReference type="FunFam" id="3.30.420.150:FF:000008">
    <property type="entry name" value="Apyrase 1"/>
    <property type="match status" value="1"/>
</dbReference>
<feature type="chain" id="PRO_5019163027" evidence="5">
    <location>
        <begin position="25"/>
        <end position="688"/>
    </location>
</feature>
<dbReference type="GO" id="GO:0009134">
    <property type="term" value="P:nucleoside diphosphate catabolic process"/>
    <property type="evidence" value="ECO:0007669"/>
    <property type="project" value="TreeGrafter"/>
</dbReference>
<evidence type="ECO:0000256" key="3">
    <source>
        <dbReference type="PIRSR" id="PIRSR600407-1"/>
    </source>
</evidence>
<proteinExistence type="inferred from homology"/>
<keyword evidence="2" id="KW-0378">Hydrolase</keyword>
<sequence length="688" mass="75102">MTKNNMNFLTFVTVLLFILPATSSSQYLGNNLLTHRKIFLKKDNIITSYAVIFDGGSTGTRVHVFHFDQNLDLLPIGDSLELNKKITPGLSAYEDDPEQAAESLIPLLEEAESVVPEDLRPNTPVRLGATAGLRLLKGNASEQILQAVRDMLSNRSTLNLQSDAVTILDGNQEAAYMWVALNYLLGNLGKVISKTVGVADLGGGSVQMAYAVSKNTAKNAPQPPEGEESYIKTLVLNGKTYDLYVHSYLHFGKEASRAEMLKVTGDSANPCILAGYNGTYTYSGVKYKALASTSGSNFDKCREVALKALKVNEPCPHQNCTFGGIWNGGGGSGQKVLYVTTSFYYLVIQAGIADASKTSSKVYPAEFKAAAKRACQVKFEDAQSTYPLMMEDALPYICMDITYQYTLLVDGFGLDPWKEIIVANEIEYQGALVEGAWPLGSAIEAISSLPKFNKLITGSRVYVFHLDQNLDLLRIGKDLDFKEKLAVNYLLGKLGEEFTKTVGVVDLGGASVQMTYAVSGTYAYSGTEYVVYPYPPISGYSYDACREIVLKAIKVNEPCPHSNCTFGGIWDEERIPYVCMDSTYMYALLVDGFGLDPWQQITVANKILYQDALVAAAWPLGTAIEAISAMPKFERNDAARAEIFKVADGSSSPCLLAGYDGLDPFQEITVAEGIEYRDAIVETAWPGL</sequence>
<dbReference type="GO" id="GO:0016020">
    <property type="term" value="C:membrane"/>
    <property type="evidence" value="ECO:0007669"/>
    <property type="project" value="TreeGrafter"/>
</dbReference>
<evidence type="ECO:0000256" key="1">
    <source>
        <dbReference type="ARBA" id="ARBA00009283"/>
    </source>
</evidence>
<dbReference type="Gene3D" id="3.30.420.40">
    <property type="match status" value="1"/>
</dbReference>
<dbReference type="PANTHER" id="PTHR11782:SF80">
    <property type="entry name" value="GDA1_CD39 NUCLEOSIDE PHOSPHATASE FAMILY PROTEIN"/>
    <property type="match status" value="1"/>
</dbReference>
<dbReference type="AlphaFoldDB" id="A0A445GE63"/>
<comment type="caution">
    <text evidence="6">The sequence shown here is derived from an EMBL/GenBank/DDBJ whole genome shotgun (WGS) entry which is preliminary data.</text>
</comment>
<keyword evidence="5" id="KW-0732">Signal</keyword>
<evidence type="ECO:0000256" key="5">
    <source>
        <dbReference type="SAM" id="SignalP"/>
    </source>
</evidence>
<dbReference type="GO" id="GO:0017110">
    <property type="term" value="F:nucleoside diphosphate phosphatase activity"/>
    <property type="evidence" value="ECO:0007669"/>
    <property type="project" value="TreeGrafter"/>
</dbReference>
<evidence type="ECO:0000256" key="2">
    <source>
        <dbReference type="ARBA" id="ARBA00022801"/>
    </source>
</evidence>
<organism evidence="6 7">
    <name type="scientific">Glycine soja</name>
    <name type="common">Wild soybean</name>
    <dbReference type="NCBI Taxonomy" id="3848"/>
    <lineage>
        <taxon>Eukaryota</taxon>
        <taxon>Viridiplantae</taxon>
        <taxon>Streptophyta</taxon>
        <taxon>Embryophyta</taxon>
        <taxon>Tracheophyta</taxon>
        <taxon>Spermatophyta</taxon>
        <taxon>Magnoliopsida</taxon>
        <taxon>eudicotyledons</taxon>
        <taxon>Gunneridae</taxon>
        <taxon>Pentapetalae</taxon>
        <taxon>rosids</taxon>
        <taxon>fabids</taxon>
        <taxon>Fabales</taxon>
        <taxon>Fabaceae</taxon>
        <taxon>Papilionoideae</taxon>
        <taxon>50 kb inversion clade</taxon>
        <taxon>NPAAA clade</taxon>
        <taxon>indigoferoid/millettioid clade</taxon>
        <taxon>Phaseoleae</taxon>
        <taxon>Glycine</taxon>
        <taxon>Glycine subgen. Soja</taxon>
    </lineage>
</organism>
<evidence type="ECO:0000313" key="7">
    <source>
        <dbReference type="Proteomes" id="UP000289340"/>
    </source>
</evidence>
<name>A0A445GE63_GLYSO</name>
<reference evidence="6 7" key="1">
    <citation type="submission" date="2018-09" db="EMBL/GenBank/DDBJ databases">
        <title>A high-quality reference genome of wild soybean provides a powerful tool to mine soybean genomes.</title>
        <authorList>
            <person name="Xie M."/>
            <person name="Chung C.Y.L."/>
            <person name="Li M.-W."/>
            <person name="Wong F.-L."/>
            <person name="Chan T.-F."/>
            <person name="Lam H.-M."/>
        </authorList>
    </citation>
    <scope>NUCLEOTIDE SEQUENCE [LARGE SCALE GENOMIC DNA]</scope>
    <source>
        <strain evidence="7">cv. W05</strain>
        <tissue evidence="6">Hypocotyl of etiolated seedlings</tissue>
    </source>
</reference>
<dbReference type="CDD" id="cd24041">
    <property type="entry name" value="ASKHA_NBD_AtAPY1-like"/>
    <property type="match status" value="1"/>
</dbReference>
<keyword evidence="4" id="KW-0547">Nucleotide-binding</keyword>
<feature type="binding site" evidence="4">
    <location>
        <begin position="203"/>
        <end position="207"/>
    </location>
    <ligand>
        <name>ATP</name>
        <dbReference type="ChEBI" id="CHEBI:30616"/>
    </ligand>
</feature>
<gene>
    <name evidence="6" type="ORF">D0Y65_042675</name>
</gene>
<protein>
    <submittedName>
        <fullName evidence="6">Nucleoside-triphosphatase</fullName>
    </submittedName>
</protein>
<comment type="similarity">
    <text evidence="1">Belongs to the GDA1/CD39 NTPase family.</text>
</comment>
<evidence type="ECO:0000256" key="4">
    <source>
        <dbReference type="PIRSR" id="PIRSR600407-2"/>
    </source>
</evidence>
<dbReference type="GO" id="GO:0005524">
    <property type="term" value="F:ATP binding"/>
    <property type="evidence" value="ECO:0007669"/>
    <property type="project" value="UniProtKB-KW"/>
</dbReference>
<accession>A0A445GE63</accession>
<dbReference type="InterPro" id="IPR000407">
    <property type="entry name" value="GDA1_CD39_NTPase"/>
</dbReference>
<dbReference type="EMBL" id="QZWG01000016">
    <property type="protein sequence ID" value="RZB59549.1"/>
    <property type="molecule type" value="Genomic_DNA"/>
</dbReference>
<keyword evidence="4" id="KW-0067">ATP-binding</keyword>
<dbReference type="PANTHER" id="PTHR11782">
    <property type="entry name" value="ADENOSINE/GUANOSINE DIPHOSPHATASE"/>
    <property type="match status" value="1"/>
</dbReference>
<dbReference type="Proteomes" id="UP000289340">
    <property type="component" value="Chromosome 16"/>
</dbReference>
<evidence type="ECO:0000313" key="6">
    <source>
        <dbReference type="EMBL" id="RZB59549.1"/>
    </source>
</evidence>
<dbReference type="Pfam" id="PF01150">
    <property type="entry name" value="GDA1_CD39"/>
    <property type="match status" value="3"/>
</dbReference>
<feature type="signal peptide" evidence="5">
    <location>
        <begin position="1"/>
        <end position="24"/>
    </location>
</feature>
<keyword evidence="7" id="KW-1185">Reference proteome</keyword>
<dbReference type="Gene3D" id="3.30.420.150">
    <property type="entry name" value="Exopolyphosphatase. Domain 2"/>
    <property type="match status" value="3"/>
</dbReference>